<accession>A0AB34WYQ7</accession>
<sequence>MFRYLLHELLQLLKKLKIGCGSKNGARNKQVTRSSGFPEI</sequence>
<proteinExistence type="predicted"/>
<dbReference type="Proteomes" id="UP000070572">
    <property type="component" value="Unassembled WGS sequence"/>
</dbReference>
<evidence type="ECO:0000313" key="1">
    <source>
        <dbReference type="EMBL" id="KXB80083.1"/>
    </source>
</evidence>
<dbReference type="AlphaFoldDB" id="A0AB34WYQ7"/>
<comment type="caution">
    <text evidence="1">The sequence shown here is derived from an EMBL/GenBank/DDBJ whole genome shotgun (WGS) entry which is preliminary data.</text>
</comment>
<protein>
    <submittedName>
        <fullName evidence="1">Uncharacterized protein</fullName>
    </submittedName>
</protein>
<gene>
    <name evidence="1" type="ORF">HMPREF1862_01561</name>
</gene>
<organism evidence="1 2">
    <name type="scientific">Varibaculum cambriense</name>
    <dbReference type="NCBI Taxonomy" id="184870"/>
    <lineage>
        <taxon>Bacteria</taxon>
        <taxon>Bacillati</taxon>
        <taxon>Actinomycetota</taxon>
        <taxon>Actinomycetes</taxon>
        <taxon>Actinomycetales</taxon>
        <taxon>Actinomycetaceae</taxon>
        <taxon>Varibaculum</taxon>
    </lineage>
</organism>
<dbReference type="EMBL" id="LSDN01000019">
    <property type="protein sequence ID" value="KXB80083.1"/>
    <property type="molecule type" value="Genomic_DNA"/>
</dbReference>
<name>A0AB34WYQ7_9ACTO</name>
<reference evidence="1 2" key="1">
    <citation type="submission" date="2016-01" db="EMBL/GenBank/DDBJ databases">
        <authorList>
            <person name="Mitreva M."/>
            <person name="Pepin K.H."/>
            <person name="Mihindukulasuriya K.A."/>
            <person name="Fulton R."/>
            <person name="Fronick C."/>
            <person name="O'Laughlin M."/>
            <person name="Miner T."/>
            <person name="Herter B."/>
            <person name="Rosa B.A."/>
            <person name="Cordes M."/>
            <person name="Tomlinson C."/>
            <person name="Wollam A."/>
            <person name="Palsikar V.B."/>
            <person name="Mardis E.R."/>
            <person name="Wilson R.K."/>
        </authorList>
    </citation>
    <scope>NUCLEOTIDE SEQUENCE [LARGE SCALE GENOMIC DNA]</scope>
    <source>
        <strain evidence="1 2">DNF00696</strain>
    </source>
</reference>
<evidence type="ECO:0000313" key="2">
    <source>
        <dbReference type="Proteomes" id="UP000070572"/>
    </source>
</evidence>